<feature type="compositionally biased region" description="Low complexity" evidence="7">
    <location>
        <begin position="203"/>
        <end position="218"/>
    </location>
</feature>
<dbReference type="SMART" id="SM00338">
    <property type="entry name" value="BRLZ"/>
    <property type="match status" value="1"/>
</dbReference>
<dbReference type="PANTHER" id="PTHR24411:SF26">
    <property type="entry name" value="TRANSCRIPTION FACTOR NF-E2 45 KDA SUBUNIT"/>
    <property type="match status" value="1"/>
</dbReference>
<dbReference type="InterPro" id="IPR008917">
    <property type="entry name" value="TF_DNA-bd_sf"/>
</dbReference>
<dbReference type="CDD" id="cd14720">
    <property type="entry name" value="bZIP_NFE2-like"/>
    <property type="match status" value="1"/>
</dbReference>
<evidence type="ECO:0000256" key="4">
    <source>
        <dbReference type="ARBA" id="ARBA00023159"/>
    </source>
</evidence>
<keyword evidence="5" id="KW-0804">Transcription</keyword>
<dbReference type="GO" id="GO:0010468">
    <property type="term" value="P:regulation of gene expression"/>
    <property type="evidence" value="ECO:0007669"/>
    <property type="project" value="UniProtKB-ARBA"/>
</dbReference>
<dbReference type="InterPro" id="IPR004826">
    <property type="entry name" value="bZIP_Maf"/>
</dbReference>
<dbReference type="Proteomes" id="UP001557470">
    <property type="component" value="Unassembled WGS sequence"/>
</dbReference>
<comment type="similarity">
    <text evidence="1">Belongs to the bZIP family. CNC subfamily.</text>
</comment>
<keyword evidence="4" id="KW-0010">Activator</keyword>
<dbReference type="PROSITE" id="PS00036">
    <property type="entry name" value="BZIP_BASIC"/>
    <property type="match status" value="1"/>
</dbReference>
<keyword evidence="6" id="KW-0539">Nucleus</keyword>
<dbReference type="AlphaFoldDB" id="A0ABD0XHE3"/>
<dbReference type="InterPro" id="IPR047167">
    <property type="entry name" value="NFE2-like"/>
</dbReference>
<keyword evidence="3" id="KW-0238">DNA-binding</keyword>
<dbReference type="InterPro" id="IPR004827">
    <property type="entry name" value="bZIP"/>
</dbReference>
<accession>A0ABD0XHE3</accession>
<dbReference type="Gene3D" id="1.10.880.10">
    <property type="entry name" value="Transcription factor, Skn-1-like, DNA-binding domain"/>
    <property type="match status" value="1"/>
</dbReference>
<feature type="region of interest" description="Disordered" evidence="7">
    <location>
        <begin position="169"/>
        <end position="223"/>
    </location>
</feature>
<evidence type="ECO:0000259" key="8">
    <source>
        <dbReference type="PROSITE" id="PS50217"/>
    </source>
</evidence>
<evidence type="ECO:0000313" key="9">
    <source>
        <dbReference type="EMBL" id="KAL1020868.1"/>
    </source>
</evidence>
<feature type="domain" description="BZIP" evidence="8">
    <location>
        <begin position="381"/>
        <end position="444"/>
    </location>
</feature>
<evidence type="ECO:0000256" key="5">
    <source>
        <dbReference type="ARBA" id="ARBA00023163"/>
    </source>
</evidence>
<organism evidence="9 10">
    <name type="scientific">Umbra pygmaea</name>
    <name type="common">Eastern mudminnow</name>
    <dbReference type="NCBI Taxonomy" id="75934"/>
    <lineage>
        <taxon>Eukaryota</taxon>
        <taxon>Metazoa</taxon>
        <taxon>Chordata</taxon>
        <taxon>Craniata</taxon>
        <taxon>Vertebrata</taxon>
        <taxon>Euteleostomi</taxon>
        <taxon>Actinopterygii</taxon>
        <taxon>Neopterygii</taxon>
        <taxon>Teleostei</taxon>
        <taxon>Protacanthopterygii</taxon>
        <taxon>Esociformes</taxon>
        <taxon>Umbridae</taxon>
        <taxon>Umbra</taxon>
    </lineage>
</organism>
<proteinExistence type="inferred from homology"/>
<name>A0ABD0XHE3_UMBPY</name>
<reference evidence="9 10" key="1">
    <citation type="submission" date="2024-06" db="EMBL/GenBank/DDBJ databases">
        <authorList>
            <person name="Pan Q."/>
            <person name="Wen M."/>
            <person name="Jouanno E."/>
            <person name="Zahm M."/>
            <person name="Klopp C."/>
            <person name="Cabau C."/>
            <person name="Louis A."/>
            <person name="Berthelot C."/>
            <person name="Parey E."/>
            <person name="Roest Crollius H."/>
            <person name="Montfort J."/>
            <person name="Robinson-Rechavi M."/>
            <person name="Bouchez O."/>
            <person name="Lampietro C."/>
            <person name="Lopez Roques C."/>
            <person name="Donnadieu C."/>
            <person name="Postlethwait J."/>
            <person name="Bobe J."/>
            <person name="Verreycken H."/>
            <person name="Guiguen Y."/>
        </authorList>
    </citation>
    <scope>NUCLEOTIDE SEQUENCE [LARGE SCALE GENOMIC DNA]</scope>
    <source>
        <strain evidence="9">Up_M1</strain>
        <tissue evidence="9">Testis</tissue>
    </source>
</reference>
<gene>
    <name evidence="9" type="ORF">UPYG_G00005750</name>
</gene>
<dbReference type="FunFam" id="1.10.880.10:FF:000004">
    <property type="entry name" value="Nuclear factor, erythroid 2"/>
    <property type="match status" value="1"/>
</dbReference>
<dbReference type="EMBL" id="JAGEUA010000001">
    <property type="protein sequence ID" value="KAL1020868.1"/>
    <property type="molecule type" value="Genomic_DNA"/>
</dbReference>
<sequence>MCAAANSVLPVRRASEGFTNPGRLYGGVSIPGHAPGARTHGAPHSHDPEMDLAWQELMAITELQEFAVPNDSPYETIQYHTMELPASLGGYGLSQAQPHTVPNPCGGETNPAAAYEGSYSEVLPACQRQATQPAGLLYGHPGPQLNPRFLNPPLMNTLEHTSLMGVGGDGLIGKDNSGLSQGSGRHAQVTGHPPHTMDDLESDSGLSLGSSPPLASPEDAMNGVPAYSRTEVGLIYSDGEMESISEQGRKSNLRYSMEYRPEYRQHPAHNYSGSHSCYFPASQPCQMQPHFLPSMSMKHQQCLPSALNDLHRNGSASRGSISQAFYVKPRSNTPPVSLSRDERRAHALKIPFPLEKIINLPVDDFNELLTQYTLTDTQLALVRDIRRRGKNKVAAQNCRKRKLENIVYLEGELGQLQAQRDHLARERMEFQRNLAIVKHRLTDLYREIFSQLRDENGHPYCTDEYSLQQTPDGNVYLVPRSDTVDGE</sequence>
<keyword evidence="10" id="KW-1185">Reference proteome</keyword>
<dbReference type="PANTHER" id="PTHR24411">
    <property type="entry name" value="NUCLEAR FACTOR ERYTHROID 2-RELATED FACTOR"/>
    <property type="match status" value="1"/>
</dbReference>
<dbReference type="SUPFAM" id="SSF47454">
    <property type="entry name" value="A DNA-binding domain in eukaryotic transcription factors"/>
    <property type="match status" value="1"/>
</dbReference>
<evidence type="ECO:0000256" key="7">
    <source>
        <dbReference type="SAM" id="MobiDB-lite"/>
    </source>
</evidence>
<protein>
    <recommendedName>
        <fullName evidence="8">BZIP domain-containing protein</fullName>
    </recommendedName>
</protein>
<dbReference type="PROSITE" id="PS50217">
    <property type="entry name" value="BZIP"/>
    <property type="match status" value="1"/>
</dbReference>
<dbReference type="InterPro" id="IPR046347">
    <property type="entry name" value="bZIP_sf"/>
</dbReference>
<evidence type="ECO:0000256" key="2">
    <source>
        <dbReference type="ARBA" id="ARBA00023015"/>
    </source>
</evidence>
<dbReference type="SUPFAM" id="SSF57959">
    <property type="entry name" value="Leucine zipper domain"/>
    <property type="match status" value="1"/>
</dbReference>
<evidence type="ECO:0000256" key="6">
    <source>
        <dbReference type="ARBA" id="ARBA00023242"/>
    </source>
</evidence>
<dbReference type="GO" id="GO:0003677">
    <property type="term" value="F:DNA binding"/>
    <property type="evidence" value="ECO:0007669"/>
    <property type="project" value="UniProtKB-KW"/>
</dbReference>
<evidence type="ECO:0000256" key="1">
    <source>
        <dbReference type="ARBA" id="ARBA00008157"/>
    </source>
</evidence>
<evidence type="ECO:0000256" key="3">
    <source>
        <dbReference type="ARBA" id="ARBA00023125"/>
    </source>
</evidence>
<dbReference type="Pfam" id="PF03131">
    <property type="entry name" value="bZIP_Maf"/>
    <property type="match status" value="1"/>
</dbReference>
<evidence type="ECO:0000313" key="10">
    <source>
        <dbReference type="Proteomes" id="UP001557470"/>
    </source>
</evidence>
<keyword evidence="2" id="KW-0805">Transcription regulation</keyword>
<comment type="caution">
    <text evidence="9">The sequence shown here is derived from an EMBL/GenBank/DDBJ whole genome shotgun (WGS) entry which is preliminary data.</text>
</comment>